<accession>M2SZR2</accession>
<evidence type="ECO:0000256" key="1">
    <source>
        <dbReference type="SAM" id="Coils"/>
    </source>
</evidence>
<dbReference type="STRING" id="665912.M2SZR2"/>
<dbReference type="Proteomes" id="UP000016934">
    <property type="component" value="Unassembled WGS sequence"/>
</dbReference>
<dbReference type="AlphaFoldDB" id="M2SZR2"/>
<evidence type="ECO:0000313" key="4">
    <source>
        <dbReference type="Proteomes" id="UP000016934"/>
    </source>
</evidence>
<dbReference type="OrthoDB" id="4489171at2759"/>
<feature type="region of interest" description="Disordered" evidence="2">
    <location>
        <begin position="722"/>
        <end position="782"/>
    </location>
</feature>
<dbReference type="HOGENOM" id="CLU_005620_1_0_1"/>
<evidence type="ECO:0008006" key="5">
    <source>
        <dbReference type="Google" id="ProtNLM"/>
    </source>
</evidence>
<name>M2SZR2_COCSN</name>
<dbReference type="GO" id="GO:0016579">
    <property type="term" value="P:protein deubiquitination"/>
    <property type="evidence" value="ECO:0007669"/>
    <property type="project" value="TreeGrafter"/>
</dbReference>
<gene>
    <name evidence="3" type="ORF">COCSADRAFT_188451</name>
</gene>
<feature type="compositionally biased region" description="Basic and acidic residues" evidence="2">
    <location>
        <begin position="806"/>
        <end position="820"/>
    </location>
</feature>
<dbReference type="eggNOG" id="ENOG502S0Z0">
    <property type="taxonomic scope" value="Eukaryota"/>
</dbReference>
<dbReference type="InterPro" id="IPR055335">
    <property type="entry name" value="Ucp6/RUP1"/>
</dbReference>
<dbReference type="OMA" id="WAMTLFN"/>
<keyword evidence="4" id="KW-1185">Reference proteome</keyword>
<proteinExistence type="predicted"/>
<feature type="coiled-coil region" evidence="1">
    <location>
        <begin position="415"/>
        <end position="442"/>
    </location>
</feature>
<dbReference type="GeneID" id="19133627"/>
<feature type="compositionally biased region" description="Polar residues" evidence="2">
    <location>
        <begin position="728"/>
        <end position="740"/>
    </location>
</feature>
<feature type="compositionally biased region" description="Polar residues" evidence="2">
    <location>
        <begin position="763"/>
        <end position="773"/>
    </location>
</feature>
<dbReference type="PANTHER" id="PTHR39597">
    <property type="entry name" value="UBA DOMAIN-CONTAINING PROTEIN RUP1"/>
    <property type="match status" value="1"/>
</dbReference>
<evidence type="ECO:0000313" key="3">
    <source>
        <dbReference type="EMBL" id="EMD67810.1"/>
    </source>
</evidence>
<organism evidence="3 4">
    <name type="scientific">Cochliobolus sativus (strain ND90Pr / ATCC 201652)</name>
    <name type="common">Common root rot and spot blotch fungus</name>
    <name type="synonym">Bipolaris sorokiniana</name>
    <dbReference type="NCBI Taxonomy" id="665912"/>
    <lineage>
        <taxon>Eukaryota</taxon>
        <taxon>Fungi</taxon>
        <taxon>Dikarya</taxon>
        <taxon>Ascomycota</taxon>
        <taxon>Pezizomycotina</taxon>
        <taxon>Dothideomycetes</taxon>
        <taxon>Pleosporomycetidae</taxon>
        <taxon>Pleosporales</taxon>
        <taxon>Pleosporineae</taxon>
        <taxon>Pleosporaceae</taxon>
        <taxon>Bipolaris</taxon>
    </lineage>
</organism>
<dbReference type="PANTHER" id="PTHR39597:SF1">
    <property type="entry name" value="UBA DOMAIN-CONTAINING PROTEIN RUP1"/>
    <property type="match status" value="1"/>
</dbReference>
<dbReference type="EMBL" id="KB445639">
    <property type="protein sequence ID" value="EMD67810.1"/>
    <property type="molecule type" value="Genomic_DNA"/>
</dbReference>
<protein>
    <recommendedName>
        <fullName evidence="5">UBA domain-containing protein</fullName>
    </recommendedName>
</protein>
<dbReference type="KEGG" id="bsc:COCSADRAFT_188451"/>
<reference evidence="4" key="2">
    <citation type="journal article" date="2013" name="PLoS Genet.">
        <title>Comparative genome structure, secondary metabolite, and effector coding capacity across Cochliobolus pathogens.</title>
        <authorList>
            <person name="Condon B.J."/>
            <person name="Leng Y."/>
            <person name="Wu D."/>
            <person name="Bushley K.E."/>
            <person name="Ohm R.A."/>
            <person name="Otillar R."/>
            <person name="Martin J."/>
            <person name="Schackwitz W."/>
            <person name="Grimwood J."/>
            <person name="MohdZainudin N."/>
            <person name="Xue C."/>
            <person name="Wang R."/>
            <person name="Manning V.A."/>
            <person name="Dhillon B."/>
            <person name="Tu Z.J."/>
            <person name="Steffenson B.J."/>
            <person name="Salamov A."/>
            <person name="Sun H."/>
            <person name="Lowry S."/>
            <person name="LaButti K."/>
            <person name="Han J."/>
            <person name="Copeland A."/>
            <person name="Lindquist E."/>
            <person name="Barry K."/>
            <person name="Schmutz J."/>
            <person name="Baker S.E."/>
            <person name="Ciuffetti L.M."/>
            <person name="Grigoriev I.V."/>
            <person name="Zhong S."/>
            <person name="Turgeon B.G."/>
        </authorList>
    </citation>
    <scope>NUCLEOTIDE SEQUENCE [LARGE SCALE GENOMIC DNA]</scope>
    <source>
        <strain evidence="4">ND90Pr / ATCC 201652</strain>
    </source>
</reference>
<feature type="region of interest" description="Disordered" evidence="2">
    <location>
        <begin position="91"/>
        <end position="133"/>
    </location>
</feature>
<evidence type="ECO:0000256" key="2">
    <source>
        <dbReference type="SAM" id="MobiDB-lite"/>
    </source>
</evidence>
<keyword evidence="1" id="KW-0175">Coiled coil</keyword>
<feature type="compositionally biased region" description="Polar residues" evidence="2">
    <location>
        <begin position="100"/>
        <end position="124"/>
    </location>
</feature>
<sequence>MEAADVEANIDLLLSFGADQLDRTEARQLLANHGNSVEAAMDKYFSSMEQQGGISVLKSHLRNSQPKWDETAFGGAMYGADDATVPSFNIDYAPGHDNYPHSNVNSRAPTRPPSRTSIASNQAQAGDAPMQSIEDQESGVIGSNSNFRPATGDNYDTSQWALVPTATEIIADPIPIQRKREQGQPAILKPSSNFNYLSSLIPIIHSIPLFRNALLCPGILQEDYWIGEDWWRGNPTETGRIFDDSIGRSEAHNLEIIHEAQRLMAFLDNTDRIYGSVNALLQTEAWAENQSAVEDPDDDLLKFLVMWGFAVQSHVPNVELNGLLRSTVNVAGTTQESFALDTTVTRDQSRPNFSLYDVLDDTLFSSAVGSAHIRDASNVLIIRLTSSNTEASDLGCRVPATLYVDRYLEKNKHVIDGMYSDIRKHEEQLNSIQKQLDKLKYYTPKKAGAKKVESLQLLRTSMTAYEHPEGDDSPEDALVLSQLQDLYKSIEDKLATLEKQTEYTKNMIVGISGRFKPRVDDGATDDDTGNATDVATGKAAKESVEPVKIDFPEGQTPEDAMHYPYYLHGVATRRDVVYVRHPDIQSDVPGAMQWWRMQYDSESSNPTIRRDRLTLQEVIERATTESASALLVYANDDAMSVEPVPLAKPLLDFVKRDNLNFLEELQKNATGWEGYNEYDNAGQTSWDNRTARWDKPPVGDWVEDTFPTDNNEWSQISTKELHNRARNDSNMSSATLTPNTEVEDDNDASGAATQPNPARPAVSQLSNASSETVGRSDDAMDVDAQKLQNRVLFSDVDMPDAMDNIDAQHGKGVEEMKKGG</sequence>
<reference evidence="3 4" key="1">
    <citation type="journal article" date="2012" name="PLoS Pathog.">
        <title>Diverse lifestyles and strategies of plant pathogenesis encoded in the genomes of eighteen Dothideomycetes fungi.</title>
        <authorList>
            <person name="Ohm R.A."/>
            <person name="Feau N."/>
            <person name="Henrissat B."/>
            <person name="Schoch C.L."/>
            <person name="Horwitz B.A."/>
            <person name="Barry K.W."/>
            <person name="Condon B.J."/>
            <person name="Copeland A.C."/>
            <person name="Dhillon B."/>
            <person name="Glaser F."/>
            <person name="Hesse C.N."/>
            <person name="Kosti I."/>
            <person name="LaButti K."/>
            <person name="Lindquist E.A."/>
            <person name="Lucas S."/>
            <person name="Salamov A.A."/>
            <person name="Bradshaw R.E."/>
            <person name="Ciuffetti L."/>
            <person name="Hamelin R.C."/>
            <person name="Kema G.H.J."/>
            <person name="Lawrence C."/>
            <person name="Scott J.A."/>
            <person name="Spatafora J.W."/>
            <person name="Turgeon B.G."/>
            <person name="de Wit P.J.G.M."/>
            <person name="Zhong S."/>
            <person name="Goodwin S.B."/>
            <person name="Grigoriev I.V."/>
        </authorList>
    </citation>
    <scope>NUCLEOTIDE SEQUENCE [LARGE SCALE GENOMIC DNA]</scope>
    <source>
        <strain evidence="4">ND90Pr / ATCC 201652</strain>
    </source>
</reference>
<dbReference type="RefSeq" id="XP_007697365.1">
    <property type="nucleotide sequence ID" value="XM_007699175.1"/>
</dbReference>
<dbReference type="GO" id="GO:0005634">
    <property type="term" value="C:nucleus"/>
    <property type="evidence" value="ECO:0007669"/>
    <property type="project" value="TreeGrafter"/>
</dbReference>
<dbReference type="GO" id="GO:0005829">
    <property type="term" value="C:cytosol"/>
    <property type="evidence" value="ECO:0007669"/>
    <property type="project" value="TreeGrafter"/>
</dbReference>
<feature type="region of interest" description="Disordered" evidence="2">
    <location>
        <begin position="795"/>
        <end position="820"/>
    </location>
</feature>